<protein>
    <submittedName>
        <fullName evidence="2">12391_t:CDS:1</fullName>
    </submittedName>
</protein>
<organism evidence="2 3">
    <name type="scientific">Racocetra fulgida</name>
    <dbReference type="NCBI Taxonomy" id="60492"/>
    <lineage>
        <taxon>Eukaryota</taxon>
        <taxon>Fungi</taxon>
        <taxon>Fungi incertae sedis</taxon>
        <taxon>Mucoromycota</taxon>
        <taxon>Glomeromycotina</taxon>
        <taxon>Glomeromycetes</taxon>
        <taxon>Diversisporales</taxon>
        <taxon>Gigasporaceae</taxon>
        <taxon>Racocetra</taxon>
    </lineage>
</organism>
<keyword evidence="3" id="KW-1185">Reference proteome</keyword>
<accession>A0A9N8ZQN9</accession>
<evidence type="ECO:0000313" key="2">
    <source>
        <dbReference type="EMBL" id="CAG8503663.1"/>
    </source>
</evidence>
<gene>
    <name evidence="2" type="ORF">RFULGI_LOCUS2559</name>
</gene>
<dbReference type="EMBL" id="CAJVPZ010001969">
    <property type="protein sequence ID" value="CAG8503663.1"/>
    <property type="molecule type" value="Genomic_DNA"/>
</dbReference>
<proteinExistence type="predicted"/>
<reference evidence="2" key="1">
    <citation type="submission" date="2021-06" db="EMBL/GenBank/DDBJ databases">
        <authorList>
            <person name="Kallberg Y."/>
            <person name="Tangrot J."/>
            <person name="Rosling A."/>
        </authorList>
    </citation>
    <scope>NUCLEOTIDE SEQUENCE</scope>
    <source>
        <strain evidence="2">IN212</strain>
    </source>
</reference>
<dbReference type="AlphaFoldDB" id="A0A9N8ZQN9"/>
<keyword evidence="1" id="KW-0812">Transmembrane</keyword>
<name>A0A9N8ZQN9_9GLOM</name>
<feature type="transmembrane region" description="Helical" evidence="1">
    <location>
        <begin position="6"/>
        <end position="26"/>
    </location>
</feature>
<keyword evidence="1" id="KW-1133">Transmembrane helix</keyword>
<dbReference type="Proteomes" id="UP000789396">
    <property type="component" value="Unassembled WGS sequence"/>
</dbReference>
<sequence>MLLYKIFIITLVINLLTAHAMISLPIHELEKPEKRRNVL</sequence>
<comment type="caution">
    <text evidence="2">The sequence shown here is derived from an EMBL/GenBank/DDBJ whole genome shotgun (WGS) entry which is preliminary data.</text>
</comment>
<evidence type="ECO:0000313" key="3">
    <source>
        <dbReference type="Proteomes" id="UP000789396"/>
    </source>
</evidence>
<evidence type="ECO:0000256" key="1">
    <source>
        <dbReference type="SAM" id="Phobius"/>
    </source>
</evidence>
<keyword evidence="1" id="KW-0472">Membrane</keyword>